<protein>
    <submittedName>
        <fullName evidence="2">DUF2087 domain-containing protein</fullName>
    </submittedName>
</protein>
<dbReference type="Pfam" id="PF09860">
    <property type="entry name" value="DUF2087"/>
    <property type="match status" value="1"/>
</dbReference>
<evidence type="ECO:0000313" key="3">
    <source>
        <dbReference type="Proteomes" id="UP001306950"/>
    </source>
</evidence>
<evidence type="ECO:0000313" key="2">
    <source>
        <dbReference type="EMBL" id="MEF2966997.1"/>
    </source>
</evidence>
<name>A0ABU7VTA5_9BACL</name>
<dbReference type="Proteomes" id="UP001306950">
    <property type="component" value="Unassembled WGS sequence"/>
</dbReference>
<dbReference type="RefSeq" id="WP_331847219.1">
    <property type="nucleotide sequence ID" value="NZ_JAZHPZ010000006.1"/>
</dbReference>
<sequence length="110" mass="13331">MNDLQKAQQPQPSRQQVIDRVVRNFLTPDGRLKHLPAKYKKKLIVLHHLAAGLQPDRTYTEQEINEYVKQFHEDYATIRREFIIHRLMQRENEVYKLNPPELWDRWDNLA</sequence>
<keyword evidence="3" id="KW-1185">Reference proteome</keyword>
<organism evidence="2 3">
    <name type="scientific">Paenibacillus haidiansis</name>
    <dbReference type="NCBI Taxonomy" id="1574488"/>
    <lineage>
        <taxon>Bacteria</taxon>
        <taxon>Bacillati</taxon>
        <taxon>Bacillota</taxon>
        <taxon>Bacilli</taxon>
        <taxon>Bacillales</taxon>
        <taxon>Paenibacillaceae</taxon>
        <taxon>Paenibacillus</taxon>
    </lineage>
</organism>
<comment type="caution">
    <text evidence="2">The sequence shown here is derived from an EMBL/GenBank/DDBJ whole genome shotgun (WGS) entry which is preliminary data.</text>
</comment>
<gene>
    <name evidence="2" type="ORF">V3851_14240</name>
</gene>
<reference evidence="2 3" key="1">
    <citation type="submission" date="2024-02" db="EMBL/GenBank/DDBJ databases">
        <title>A nitrogen-fixing paenibacillus bacterium.</title>
        <authorList>
            <person name="Zhang W.L."/>
            <person name="Chen S.F."/>
        </authorList>
    </citation>
    <scope>NUCLEOTIDE SEQUENCE [LARGE SCALE GENOMIC DNA]</scope>
    <source>
        <strain evidence="2 3">M1</strain>
    </source>
</reference>
<accession>A0ABU7VTA5</accession>
<proteinExistence type="predicted"/>
<dbReference type="InterPro" id="IPR018656">
    <property type="entry name" value="DUF2087"/>
</dbReference>
<evidence type="ECO:0000259" key="1">
    <source>
        <dbReference type="Pfam" id="PF09860"/>
    </source>
</evidence>
<dbReference type="EMBL" id="JAZHPZ010000006">
    <property type="protein sequence ID" value="MEF2966997.1"/>
    <property type="molecule type" value="Genomic_DNA"/>
</dbReference>
<feature type="domain" description="DUF2087" evidence="1">
    <location>
        <begin position="31"/>
        <end position="96"/>
    </location>
</feature>